<dbReference type="EMBL" id="PJQY01000426">
    <property type="protein sequence ID" value="PQQ11072.1"/>
    <property type="molecule type" value="Genomic_DNA"/>
</dbReference>
<reference evidence="1 2" key="1">
    <citation type="submission" date="2018-02" db="EMBL/GenBank/DDBJ databases">
        <title>Draft genome of wild Prunus yedoensis var. nudiflora.</title>
        <authorList>
            <person name="Baek S."/>
            <person name="Kim J.-H."/>
            <person name="Choi K."/>
            <person name="Kim G.-B."/>
            <person name="Cho A."/>
            <person name="Jang H."/>
            <person name="Shin C.-H."/>
            <person name="Yu H.-J."/>
            <person name="Mun J.-H."/>
        </authorList>
    </citation>
    <scope>NUCLEOTIDE SEQUENCE [LARGE SCALE GENOMIC DNA]</scope>
    <source>
        <strain evidence="2">cv. Jeju island</strain>
        <tissue evidence="1">Leaf</tissue>
    </source>
</reference>
<sequence>MDVKPYKSFQVRFLSQTYPAIEDFTHEFGGGKNLFVGYVYEFLRSQGFVSSYYTAHHYTDADAHKWVSH</sequence>
<proteinExistence type="predicted"/>
<dbReference type="OrthoDB" id="10253982at2759"/>
<protein>
    <submittedName>
        <fullName evidence="1">Putative calcium-binding protein</fullName>
    </submittedName>
</protein>
<dbReference type="AlphaFoldDB" id="A0A314YRL5"/>
<gene>
    <name evidence="1" type="ORF">Pyn_16099</name>
</gene>
<comment type="caution">
    <text evidence="1">The sequence shown here is derived from an EMBL/GenBank/DDBJ whole genome shotgun (WGS) entry which is preliminary data.</text>
</comment>
<evidence type="ECO:0000313" key="2">
    <source>
        <dbReference type="Proteomes" id="UP000250321"/>
    </source>
</evidence>
<keyword evidence="2" id="KW-1185">Reference proteome</keyword>
<name>A0A314YRL5_PRUYE</name>
<organism evidence="1 2">
    <name type="scientific">Prunus yedoensis var. nudiflora</name>
    <dbReference type="NCBI Taxonomy" id="2094558"/>
    <lineage>
        <taxon>Eukaryota</taxon>
        <taxon>Viridiplantae</taxon>
        <taxon>Streptophyta</taxon>
        <taxon>Embryophyta</taxon>
        <taxon>Tracheophyta</taxon>
        <taxon>Spermatophyta</taxon>
        <taxon>Magnoliopsida</taxon>
        <taxon>eudicotyledons</taxon>
        <taxon>Gunneridae</taxon>
        <taxon>Pentapetalae</taxon>
        <taxon>rosids</taxon>
        <taxon>fabids</taxon>
        <taxon>Rosales</taxon>
        <taxon>Rosaceae</taxon>
        <taxon>Amygdaloideae</taxon>
        <taxon>Amygdaleae</taxon>
        <taxon>Prunus</taxon>
    </lineage>
</organism>
<accession>A0A314YRL5</accession>
<dbReference type="Proteomes" id="UP000250321">
    <property type="component" value="Unassembled WGS sequence"/>
</dbReference>
<evidence type="ECO:0000313" key="1">
    <source>
        <dbReference type="EMBL" id="PQQ11072.1"/>
    </source>
</evidence>
<dbReference type="STRING" id="2094558.A0A314YRL5"/>